<keyword evidence="4" id="KW-1185">Reference proteome</keyword>
<feature type="domain" description="Ionotropic glutamate receptor C-terminal" evidence="2">
    <location>
        <begin position="1"/>
        <end position="58"/>
    </location>
</feature>
<evidence type="ECO:0000259" key="2">
    <source>
        <dbReference type="Pfam" id="PF00060"/>
    </source>
</evidence>
<evidence type="ECO:0000313" key="3">
    <source>
        <dbReference type="EMBL" id="GIY31919.1"/>
    </source>
</evidence>
<comment type="caution">
    <text evidence="3">The sequence shown here is derived from an EMBL/GenBank/DDBJ whole genome shotgun (WGS) entry which is preliminary data.</text>
</comment>
<name>A0AAV4SF03_CAEEX</name>
<protein>
    <recommendedName>
        <fullName evidence="2">Ionotropic glutamate receptor C-terminal domain-containing protein</fullName>
    </recommendedName>
</protein>
<evidence type="ECO:0000256" key="1">
    <source>
        <dbReference type="ARBA" id="ARBA00008685"/>
    </source>
</evidence>
<dbReference type="Proteomes" id="UP001054945">
    <property type="component" value="Unassembled WGS sequence"/>
</dbReference>
<accession>A0AAV4SF03</accession>
<proteinExistence type="inferred from homology"/>
<reference evidence="3 4" key="1">
    <citation type="submission" date="2021-06" db="EMBL/GenBank/DDBJ databases">
        <title>Caerostris extrusa draft genome.</title>
        <authorList>
            <person name="Kono N."/>
            <person name="Arakawa K."/>
        </authorList>
    </citation>
    <scope>NUCLEOTIDE SEQUENCE [LARGE SCALE GENOMIC DNA]</scope>
</reference>
<dbReference type="AlphaFoldDB" id="A0AAV4SF03"/>
<dbReference type="GO" id="GO:0015276">
    <property type="term" value="F:ligand-gated monoatomic ion channel activity"/>
    <property type="evidence" value="ECO:0007669"/>
    <property type="project" value="InterPro"/>
</dbReference>
<dbReference type="EMBL" id="BPLR01009435">
    <property type="protein sequence ID" value="GIY31919.1"/>
    <property type="molecule type" value="Genomic_DNA"/>
</dbReference>
<evidence type="ECO:0000313" key="4">
    <source>
        <dbReference type="Proteomes" id="UP001054945"/>
    </source>
</evidence>
<gene>
    <name evidence="3" type="ORF">CEXT_705721</name>
</gene>
<sequence length="73" mass="8174">MISSYTANLAAFLTAERMKSPIESADDLVRQSEIQYGCVESGSTRSFLRTLNCSRIKNVDCYAIHTAECIHKK</sequence>
<dbReference type="InterPro" id="IPR001320">
    <property type="entry name" value="Iontro_rcpt_C"/>
</dbReference>
<dbReference type="GO" id="GO:0016020">
    <property type="term" value="C:membrane"/>
    <property type="evidence" value="ECO:0007669"/>
    <property type="project" value="InterPro"/>
</dbReference>
<dbReference type="Pfam" id="PF00060">
    <property type="entry name" value="Lig_chan"/>
    <property type="match status" value="1"/>
</dbReference>
<comment type="similarity">
    <text evidence="1">Belongs to the glutamate-gated ion channel (TC 1.A.10.1) family.</text>
</comment>
<organism evidence="3 4">
    <name type="scientific">Caerostris extrusa</name>
    <name type="common">Bark spider</name>
    <name type="synonym">Caerostris bankana</name>
    <dbReference type="NCBI Taxonomy" id="172846"/>
    <lineage>
        <taxon>Eukaryota</taxon>
        <taxon>Metazoa</taxon>
        <taxon>Ecdysozoa</taxon>
        <taxon>Arthropoda</taxon>
        <taxon>Chelicerata</taxon>
        <taxon>Arachnida</taxon>
        <taxon>Araneae</taxon>
        <taxon>Araneomorphae</taxon>
        <taxon>Entelegynae</taxon>
        <taxon>Araneoidea</taxon>
        <taxon>Araneidae</taxon>
        <taxon>Caerostris</taxon>
    </lineage>
</organism>
<dbReference type="Gene3D" id="3.40.190.10">
    <property type="entry name" value="Periplasmic binding protein-like II"/>
    <property type="match status" value="1"/>
</dbReference>